<dbReference type="AlphaFoldDB" id="A0ABD3FDZ8"/>
<keyword evidence="1" id="KW-0732">Signal</keyword>
<name>A0ABD3FDZ8_9STRA</name>
<reference evidence="2 3" key="1">
    <citation type="submission" date="2024-09" db="EMBL/GenBank/DDBJ databases">
        <title>Genome sequencing and assembly of Phytophthora oleae, isolate VK10A, causative agent of rot of olive drupes.</title>
        <authorList>
            <person name="Conti Taguali S."/>
            <person name="Riolo M."/>
            <person name="La Spada F."/>
            <person name="Cacciola S.O."/>
            <person name="Dionisio G."/>
        </authorList>
    </citation>
    <scope>NUCLEOTIDE SEQUENCE [LARGE SCALE GENOMIC DNA]</scope>
    <source>
        <strain evidence="2 3">VK10A</strain>
    </source>
</reference>
<keyword evidence="3" id="KW-1185">Reference proteome</keyword>
<feature type="chain" id="PRO_5044795052" description="RxLR effector protein" evidence="1">
    <location>
        <begin position="21"/>
        <end position="67"/>
    </location>
</feature>
<protein>
    <recommendedName>
        <fullName evidence="4">RxLR effector protein</fullName>
    </recommendedName>
</protein>
<gene>
    <name evidence="2" type="ORF">V7S43_009789</name>
</gene>
<evidence type="ECO:0000313" key="2">
    <source>
        <dbReference type="EMBL" id="KAL3665160.1"/>
    </source>
</evidence>
<dbReference type="Proteomes" id="UP001632037">
    <property type="component" value="Unassembled WGS sequence"/>
</dbReference>
<comment type="caution">
    <text evidence="2">The sequence shown here is derived from an EMBL/GenBank/DDBJ whole genome shotgun (WGS) entry which is preliminary data.</text>
</comment>
<dbReference type="EMBL" id="JBIMZQ010000021">
    <property type="protein sequence ID" value="KAL3665160.1"/>
    <property type="molecule type" value="Genomic_DNA"/>
</dbReference>
<evidence type="ECO:0000256" key="1">
    <source>
        <dbReference type="SAM" id="SignalP"/>
    </source>
</evidence>
<evidence type="ECO:0000313" key="3">
    <source>
        <dbReference type="Proteomes" id="UP001632037"/>
    </source>
</evidence>
<evidence type="ECO:0008006" key="4">
    <source>
        <dbReference type="Google" id="ProtNLM"/>
    </source>
</evidence>
<proteinExistence type="predicted"/>
<sequence length="67" mass="7469">MKLSQVVIIVVVFFVAQANASPNVRMEYRSFLPPANTPSPGQAYVPRCRSDSRDCRRLEDSPVENSA</sequence>
<accession>A0ABD3FDZ8</accession>
<feature type="signal peptide" evidence="1">
    <location>
        <begin position="1"/>
        <end position="20"/>
    </location>
</feature>
<organism evidence="2 3">
    <name type="scientific">Phytophthora oleae</name>
    <dbReference type="NCBI Taxonomy" id="2107226"/>
    <lineage>
        <taxon>Eukaryota</taxon>
        <taxon>Sar</taxon>
        <taxon>Stramenopiles</taxon>
        <taxon>Oomycota</taxon>
        <taxon>Peronosporomycetes</taxon>
        <taxon>Peronosporales</taxon>
        <taxon>Peronosporaceae</taxon>
        <taxon>Phytophthora</taxon>
    </lineage>
</organism>